<keyword evidence="12" id="KW-1185">Reference proteome</keyword>
<dbReference type="EMBL" id="FUWM01000006">
    <property type="protein sequence ID" value="SJZ42541.1"/>
    <property type="molecule type" value="Genomic_DNA"/>
</dbReference>
<dbReference type="InterPro" id="IPR010994">
    <property type="entry name" value="RuvA_2-like"/>
</dbReference>
<dbReference type="Proteomes" id="UP000190625">
    <property type="component" value="Unassembled WGS sequence"/>
</dbReference>
<keyword evidence="3 7" id="KW-0228">DNA excision</keyword>
<dbReference type="GO" id="GO:0009381">
    <property type="term" value="F:excinuclease ABC activity"/>
    <property type="evidence" value="ECO:0007669"/>
    <property type="project" value="UniProtKB-UniRule"/>
</dbReference>
<dbReference type="InterPro" id="IPR004791">
    <property type="entry name" value="UvrC"/>
</dbReference>
<evidence type="ECO:0000256" key="6">
    <source>
        <dbReference type="ARBA" id="ARBA00023236"/>
    </source>
</evidence>
<dbReference type="GO" id="GO:0006289">
    <property type="term" value="P:nucleotide-excision repair"/>
    <property type="evidence" value="ECO:0007669"/>
    <property type="project" value="UniProtKB-UniRule"/>
</dbReference>
<dbReference type="GO" id="GO:0009432">
    <property type="term" value="P:SOS response"/>
    <property type="evidence" value="ECO:0007669"/>
    <property type="project" value="UniProtKB-UniRule"/>
</dbReference>
<evidence type="ECO:0000259" key="9">
    <source>
        <dbReference type="PROSITE" id="PS50164"/>
    </source>
</evidence>
<comment type="function">
    <text evidence="7">The UvrABC repair system catalyzes the recognition and processing of DNA lesions. UvrC both incises the 5' and 3' sides of the lesion. The N-terminal half is responsible for the 3' incision and the C-terminal half is responsible for the 5' incision.</text>
</comment>
<dbReference type="GO" id="GO:0005737">
    <property type="term" value="C:cytoplasm"/>
    <property type="evidence" value="ECO:0007669"/>
    <property type="project" value="UniProtKB-SubCell"/>
</dbReference>
<dbReference type="FunFam" id="1.10.150.20:FF:000005">
    <property type="entry name" value="UvrABC system protein C"/>
    <property type="match status" value="1"/>
</dbReference>
<proteinExistence type="inferred from homology"/>
<dbReference type="FunFam" id="3.40.1440.10:FF:000001">
    <property type="entry name" value="UvrABC system protein C"/>
    <property type="match status" value="1"/>
</dbReference>
<accession>A0A1T4KJG5</accession>
<dbReference type="FunFam" id="3.30.420.340:FF:000002">
    <property type="entry name" value="UvrABC system protein C"/>
    <property type="match status" value="1"/>
</dbReference>
<evidence type="ECO:0000256" key="4">
    <source>
        <dbReference type="ARBA" id="ARBA00022881"/>
    </source>
</evidence>
<evidence type="ECO:0000259" key="10">
    <source>
        <dbReference type="PROSITE" id="PS50165"/>
    </source>
</evidence>
<dbReference type="InterPro" id="IPR001943">
    <property type="entry name" value="UVR_dom"/>
</dbReference>
<comment type="subcellular location">
    <subcellularLocation>
        <location evidence="7">Cytoplasm</location>
    </subcellularLocation>
</comment>
<evidence type="ECO:0000256" key="1">
    <source>
        <dbReference type="ARBA" id="ARBA00022490"/>
    </source>
</evidence>
<dbReference type="InterPro" id="IPR000305">
    <property type="entry name" value="GIY-YIG_endonuc"/>
</dbReference>
<comment type="subunit">
    <text evidence="7">Interacts with UvrB in an incision complex.</text>
</comment>
<dbReference type="SMART" id="SM00465">
    <property type="entry name" value="GIYc"/>
    <property type="match status" value="1"/>
</dbReference>
<dbReference type="Pfam" id="PF01541">
    <property type="entry name" value="GIY-YIG"/>
    <property type="match status" value="1"/>
</dbReference>
<dbReference type="AlphaFoldDB" id="A0A1T4KJG5"/>
<dbReference type="PANTHER" id="PTHR30562">
    <property type="entry name" value="UVRC/OXIDOREDUCTASE"/>
    <property type="match status" value="1"/>
</dbReference>
<gene>
    <name evidence="7" type="primary">uvrC</name>
    <name evidence="11" type="ORF">SAMN02745118_00807</name>
</gene>
<dbReference type="PROSITE" id="PS50164">
    <property type="entry name" value="GIY_YIG"/>
    <property type="match status" value="1"/>
</dbReference>
<dbReference type="PANTHER" id="PTHR30562:SF1">
    <property type="entry name" value="UVRABC SYSTEM PROTEIN C"/>
    <property type="match status" value="1"/>
</dbReference>
<reference evidence="12" key="1">
    <citation type="submission" date="2017-02" db="EMBL/GenBank/DDBJ databases">
        <authorList>
            <person name="Varghese N."/>
            <person name="Submissions S."/>
        </authorList>
    </citation>
    <scope>NUCLEOTIDE SEQUENCE [LARGE SCALE GENOMIC DNA]</scope>
    <source>
        <strain evidence="12">ATCC BAA-73</strain>
    </source>
</reference>
<dbReference type="Pfam" id="PF14520">
    <property type="entry name" value="HHH_5"/>
    <property type="match status" value="1"/>
</dbReference>
<evidence type="ECO:0000256" key="2">
    <source>
        <dbReference type="ARBA" id="ARBA00022763"/>
    </source>
</evidence>
<feature type="domain" description="GIY-YIG" evidence="9">
    <location>
        <begin position="22"/>
        <end position="101"/>
    </location>
</feature>
<dbReference type="GO" id="GO:0003677">
    <property type="term" value="F:DNA binding"/>
    <property type="evidence" value="ECO:0007669"/>
    <property type="project" value="UniProtKB-UniRule"/>
</dbReference>
<dbReference type="InterPro" id="IPR047296">
    <property type="entry name" value="GIY-YIG_UvrC_Cho"/>
</dbReference>
<evidence type="ECO:0000313" key="12">
    <source>
        <dbReference type="Proteomes" id="UP000190625"/>
    </source>
</evidence>
<evidence type="ECO:0000256" key="3">
    <source>
        <dbReference type="ARBA" id="ARBA00022769"/>
    </source>
</evidence>
<dbReference type="SUPFAM" id="SSF82771">
    <property type="entry name" value="GIY-YIG endonuclease"/>
    <property type="match status" value="1"/>
</dbReference>
<dbReference type="InterPro" id="IPR036876">
    <property type="entry name" value="UVR_dom_sf"/>
</dbReference>
<keyword evidence="4 7" id="KW-0267">Excision nuclease</keyword>
<dbReference type="GO" id="GO:0009380">
    <property type="term" value="C:excinuclease repair complex"/>
    <property type="evidence" value="ECO:0007669"/>
    <property type="project" value="InterPro"/>
</dbReference>
<evidence type="ECO:0000256" key="7">
    <source>
        <dbReference type="HAMAP-Rule" id="MF_00203"/>
    </source>
</evidence>
<dbReference type="PROSITE" id="PS50151">
    <property type="entry name" value="UVR"/>
    <property type="match status" value="1"/>
</dbReference>
<keyword evidence="2 7" id="KW-0227">DNA damage</keyword>
<dbReference type="Pfam" id="PF02151">
    <property type="entry name" value="UVR"/>
    <property type="match status" value="1"/>
</dbReference>
<dbReference type="InterPro" id="IPR003583">
    <property type="entry name" value="Hlx-hairpin-Hlx_DNA-bd_motif"/>
</dbReference>
<keyword evidence="1 7" id="KW-0963">Cytoplasm</keyword>
<dbReference type="SUPFAM" id="SSF47781">
    <property type="entry name" value="RuvA domain 2-like"/>
    <property type="match status" value="1"/>
</dbReference>
<dbReference type="InterPro" id="IPR038476">
    <property type="entry name" value="UvrC_RNase_H_dom_sf"/>
</dbReference>
<dbReference type="InterPro" id="IPR035901">
    <property type="entry name" value="GIY-YIG_endonuc_sf"/>
</dbReference>
<dbReference type="Pfam" id="PF08459">
    <property type="entry name" value="UvrC_RNaseH_dom"/>
    <property type="match status" value="1"/>
</dbReference>
<evidence type="ECO:0000259" key="8">
    <source>
        <dbReference type="PROSITE" id="PS50151"/>
    </source>
</evidence>
<feature type="domain" description="UVR" evidence="8">
    <location>
        <begin position="213"/>
        <end position="248"/>
    </location>
</feature>
<dbReference type="InterPro" id="IPR050066">
    <property type="entry name" value="UvrABC_protein_C"/>
</dbReference>
<organism evidence="11 12">
    <name type="scientific">Selenihalanaerobacter shriftii</name>
    <dbReference type="NCBI Taxonomy" id="142842"/>
    <lineage>
        <taxon>Bacteria</taxon>
        <taxon>Bacillati</taxon>
        <taxon>Bacillota</taxon>
        <taxon>Clostridia</taxon>
        <taxon>Halanaerobiales</taxon>
        <taxon>Halobacteroidaceae</taxon>
        <taxon>Selenihalanaerobacter</taxon>
    </lineage>
</organism>
<sequence length="617" mass="71786">MAIKLWGVYIMKLEQQLDNLPNSPGVYLMQNKSGQVIYVGKAKSLRKRVRSYFQKSRNHSLKTKALVKRISDLDYILTDSEVEALILEATMIKKYNPKFNIRLKDDKTYPYIKITTNEDYPRVFMTRIVKKDGAKYFGPYTNVNAVRKTLKLLRDLFPLRNCKKKLTEQKKEERACLNYHIEKCLGPCIEEIPSNEYQNMVKEVQLFLEGKQQDLIKELEGQMQEVAEKRDFEIAAELRDQITAIKKITKKQKMVSPNFEDQDVIATAHEDDLACVQIMVVRNGRLVGEEDFIMEGTSIEAIDETLTAFLKQYYMNTNYIPKEILLEIEIEDKEIIEDWLNEKRGSRVHLKTPQRGAKKELVNMAQRNAKYNLKDYLIKSDYQSRKPLKGVSQLQTYLDLDKPPIRVEGFDISNIQGTDPVASLVVFENGRPKKSDYRRFKIKTVEGPNDFAMMEEVVQRRYSRLVNEGQQMPDLILIDGGKGQLNFALKILDNLGVADQPIFGLAKREEEVFVKDRQNPIILPRDSEALYLIQRIRDEAHRFAVNYHRKLRSRRVTHSMLDDIPGIGEKRRKSLLKYFGSLDKIRKASIEELGEVHGISQKMATTIYNYLKEHTRP</sequence>
<dbReference type="SMART" id="SM00278">
    <property type="entry name" value="HhH1"/>
    <property type="match status" value="2"/>
</dbReference>
<comment type="similarity">
    <text evidence="7">Belongs to the UvrC family.</text>
</comment>
<keyword evidence="6 7" id="KW-0742">SOS response</keyword>
<dbReference type="Gene3D" id="3.30.420.340">
    <property type="entry name" value="UvrC, RNAse H endonuclease domain"/>
    <property type="match status" value="1"/>
</dbReference>
<dbReference type="NCBIfam" id="TIGR00194">
    <property type="entry name" value="uvrC"/>
    <property type="match status" value="1"/>
</dbReference>
<evidence type="ECO:0000313" key="11">
    <source>
        <dbReference type="EMBL" id="SJZ42541.1"/>
    </source>
</evidence>
<evidence type="ECO:0000256" key="5">
    <source>
        <dbReference type="ARBA" id="ARBA00023204"/>
    </source>
</evidence>
<feature type="domain" description="UvrC family homology region profile" evidence="10">
    <location>
        <begin position="264"/>
        <end position="492"/>
    </location>
</feature>
<dbReference type="CDD" id="cd10434">
    <property type="entry name" value="GIY-YIG_UvrC_Cho"/>
    <property type="match status" value="1"/>
</dbReference>
<dbReference type="PROSITE" id="PS50165">
    <property type="entry name" value="UVRC"/>
    <property type="match status" value="1"/>
</dbReference>
<dbReference type="HAMAP" id="MF_00203">
    <property type="entry name" value="UvrC"/>
    <property type="match status" value="1"/>
</dbReference>
<keyword evidence="5 7" id="KW-0234">DNA repair</keyword>
<dbReference type="InterPro" id="IPR001162">
    <property type="entry name" value="UvrC_RNase_H_dom"/>
</dbReference>
<dbReference type="NCBIfam" id="NF001824">
    <property type="entry name" value="PRK00558.1-5"/>
    <property type="match status" value="1"/>
</dbReference>
<dbReference type="Gene3D" id="3.40.1440.10">
    <property type="entry name" value="GIY-YIG endonuclease"/>
    <property type="match status" value="1"/>
</dbReference>
<protein>
    <recommendedName>
        <fullName evidence="7">UvrABC system protein C</fullName>
        <shortName evidence="7">Protein UvrC</shortName>
    </recommendedName>
    <alternativeName>
        <fullName evidence="7">Excinuclease ABC subunit C</fullName>
    </alternativeName>
</protein>
<dbReference type="Gene3D" id="1.10.150.20">
    <property type="entry name" value="5' to 3' exonuclease, C-terminal subdomain"/>
    <property type="match status" value="1"/>
</dbReference>
<dbReference type="STRING" id="142842.SAMN02745118_00807"/>
<dbReference type="SUPFAM" id="SSF46600">
    <property type="entry name" value="C-terminal UvrC-binding domain of UvrB"/>
    <property type="match status" value="1"/>
</dbReference>
<dbReference type="Gene3D" id="4.10.860.10">
    <property type="entry name" value="UVR domain"/>
    <property type="match status" value="1"/>
</dbReference>
<name>A0A1T4KJG5_9FIRM</name>
<dbReference type="Pfam" id="PF22920">
    <property type="entry name" value="UvrC_RNaseH"/>
    <property type="match status" value="1"/>
</dbReference>